<accession>A0A151PCR4</accession>
<gene>
    <name evidence="2" type="ORF">Y1Q_0014473</name>
</gene>
<name>A0A151PCR4_ALLMI</name>
<keyword evidence="1" id="KW-0812">Transmembrane</keyword>
<dbReference type="Proteomes" id="UP000050525">
    <property type="component" value="Unassembled WGS sequence"/>
</dbReference>
<evidence type="ECO:0000313" key="3">
    <source>
        <dbReference type="Proteomes" id="UP000050525"/>
    </source>
</evidence>
<feature type="transmembrane region" description="Helical" evidence="1">
    <location>
        <begin position="20"/>
        <end position="39"/>
    </location>
</feature>
<evidence type="ECO:0000313" key="2">
    <source>
        <dbReference type="EMBL" id="KYO46896.1"/>
    </source>
</evidence>
<dbReference type="PROSITE" id="PS51257">
    <property type="entry name" value="PROKAR_LIPOPROTEIN"/>
    <property type="match status" value="1"/>
</dbReference>
<keyword evidence="1" id="KW-1133">Transmembrane helix</keyword>
<evidence type="ECO:0000256" key="1">
    <source>
        <dbReference type="SAM" id="Phobius"/>
    </source>
</evidence>
<dbReference type="EMBL" id="AKHW03000487">
    <property type="protein sequence ID" value="KYO46896.1"/>
    <property type="molecule type" value="Genomic_DNA"/>
</dbReference>
<dbReference type="AlphaFoldDB" id="A0A151PCR4"/>
<proteinExistence type="predicted"/>
<protein>
    <submittedName>
        <fullName evidence="2">Uncharacterized protein</fullName>
    </submittedName>
</protein>
<organism evidence="2 3">
    <name type="scientific">Alligator mississippiensis</name>
    <name type="common">American alligator</name>
    <dbReference type="NCBI Taxonomy" id="8496"/>
    <lineage>
        <taxon>Eukaryota</taxon>
        <taxon>Metazoa</taxon>
        <taxon>Chordata</taxon>
        <taxon>Craniata</taxon>
        <taxon>Vertebrata</taxon>
        <taxon>Euteleostomi</taxon>
        <taxon>Archelosauria</taxon>
        <taxon>Archosauria</taxon>
        <taxon>Crocodylia</taxon>
        <taxon>Alligatoridae</taxon>
        <taxon>Alligatorinae</taxon>
        <taxon>Alligator</taxon>
    </lineage>
</organism>
<comment type="caution">
    <text evidence="2">The sequence shown here is derived from an EMBL/GenBank/DDBJ whole genome shotgun (WGS) entry which is preliminary data.</text>
</comment>
<reference evidence="2 3" key="1">
    <citation type="journal article" date="2012" name="Genome Biol.">
        <title>Sequencing three crocodilian genomes to illuminate the evolution of archosaurs and amniotes.</title>
        <authorList>
            <person name="St John J.A."/>
            <person name="Braun E.L."/>
            <person name="Isberg S.R."/>
            <person name="Miles L.G."/>
            <person name="Chong A.Y."/>
            <person name="Gongora J."/>
            <person name="Dalzell P."/>
            <person name="Moran C."/>
            <person name="Bed'hom B."/>
            <person name="Abzhanov A."/>
            <person name="Burgess S.C."/>
            <person name="Cooksey A.M."/>
            <person name="Castoe T.A."/>
            <person name="Crawford N.G."/>
            <person name="Densmore L.D."/>
            <person name="Drew J.C."/>
            <person name="Edwards S.V."/>
            <person name="Faircloth B.C."/>
            <person name="Fujita M.K."/>
            <person name="Greenwold M.J."/>
            <person name="Hoffmann F.G."/>
            <person name="Howard J.M."/>
            <person name="Iguchi T."/>
            <person name="Janes D.E."/>
            <person name="Khan S.Y."/>
            <person name="Kohno S."/>
            <person name="de Koning A.J."/>
            <person name="Lance S.L."/>
            <person name="McCarthy F.M."/>
            <person name="McCormack J.E."/>
            <person name="Merchant M.E."/>
            <person name="Peterson D.G."/>
            <person name="Pollock D.D."/>
            <person name="Pourmand N."/>
            <person name="Raney B.J."/>
            <person name="Roessler K.A."/>
            <person name="Sanford J.R."/>
            <person name="Sawyer R.H."/>
            <person name="Schmidt C.J."/>
            <person name="Triplett E.W."/>
            <person name="Tuberville T.D."/>
            <person name="Venegas-Anaya M."/>
            <person name="Howard J.T."/>
            <person name="Jarvis E.D."/>
            <person name="Guillette L.J.Jr."/>
            <person name="Glenn T.C."/>
            <person name="Green R.E."/>
            <person name="Ray D.A."/>
        </authorList>
    </citation>
    <scope>NUCLEOTIDE SEQUENCE [LARGE SCALE GENOMIC DNA]</scope>
    <source>
        <strain evidence="2">KSC_2009_1</strain>
    </source>
</reference>
<keyword evidence="3" id="KW-1185">Reference proteome</keyword>
<keyword evidence="1" id="KW-0472">Membrane</keyword>
<sequence>MSCRIEALIITAWNLVTSKILPLLLLPLITSCIHLQIVLDSFTHTICSLKDSLVQLQHNSVEECFL</sequence>